<dbReference type="InterPro" id="IPR028427">
    <property type="entry name" value="Met_Sox_Rdtase_MsrB"/>
</dbReference>
<dbReference type="AlphaFoldDB" id="A0A0A9Y5Y0"/>
<gene>
    <name evidence="7" type="primary">MSRB5_0</name>
    <name evidence="7" type="ORF">CM83_17016</name>
</gene>
<proteinExistence type="inferred from homology"/>
<dbReference type="Gene3D" id="2.170.150.20">
    <property type="entry name" value="Peptide methionine sulfoxide reductase"/>
    <property type="match status" value="1"/>
</dbReference>
<evidence type="ECO:0000256" key="1">
    <source>
        <dbReference type="ARBA" id="ARBA00001947"/>
    </source>
</evidence>
<name>A0A0A9Y5Y0_LYGHE</name>
<dbReference type="GO" id="GO:0030091">
    <property type="term" value="P:protein repair"/>
    <property type="evidence" value="ECO:0007669"/>
    <property type="project" value="InterPro"/>
</dbReference>
<dbReference type="PROSITE" id="PS51790">
    <property type="entry name" value="MSRB"/>
    <property type="match status" value="1"/>
</dbReference>
<keyword evidence="5" id="KW-0560">Oxidoreductase</keyword>
<comment type="similarity">
    <text evidence="2">Belongs to the MsrB Met sulfoxide reductase family.</text>
</comment>
<reference evidence="7" key="2">
    <citation type="submission" date="2014-07" db="EMBL/GenBank/DDBJ databases">
        <authorList>
            <person name="Hull J."/>
        </authorList>
    </citation>
    <scope>NUCLEOTIDE SEQUENCE</scope>
</reference>
<dbReference type="Pfam" id="PF01641">
    <property type="entry name" value="SelR"/>
    <property type="match status" value="1"/>
</dbReference>
<protein>
    <submittedName>
        <fullName evidence="7">Peptide methionine sulfoxide reductase B5</fullName>
    </submittedName>
</protein>
<feature type="domain" description="MsrB" evidence="6">
    <location>
        <begin position="24"/>
        <end position="145"/>
    </location>
</feature>
<evidence type="ECO:0000256" key="4">
    <source>
        <dbReference type="ARBA" id="ARBA00022833"/>
    </source>
</evidence>
<evidence type="ECO:0000256" key="2">
    <source>
        <dbReference type="ARBA" id="ARBA00007174"/>
    </source>
</evidence>
<dbReference type="GO" id="GO:0006979">
    <property type="term" value="P:response to oxidative stress"/>
    <property type="evidence" value="ECO:0007669"/>
    <property type="project" value="InterPro"/>
</dbReference>
<dbReference type="GO" id="GO:0046872">
    <property type="term" value="F:metal ion binding"/>
    <property type="evidence" value="ECO:0007669"/>
    <property type="project" value="UniProtKB-KW"/>
</dbReference>
<keyword evidence="3" id="KW-0479">Metal-binding</keyword>
<dbReference type="GO" id="GO:0033743">
    <property type="term" value="F:peptide-methionine (R)-S-oxide reductase activity"/>
    <property type="evidence" value="ECO:0007669"/>
    <property type="project" value="InterPro"/>
</dbReference>
<organism evidence="7">
    <name type="scientific">Lygus hesperus</name>
    <name type="common">Western plant bug</name>
    <dbReference type="NCBI Taxonomy" id="30085"/>
    <lineage>
        <taxon>Eukaryota</taxon>
        <taxon>Metazoa</taxon>
        <taxon>Ecdysozoa</taxon>
        <taxon>Arthropoda</taxon>
        <taxon>Hexapoda</taxon>
        <taxon>Insecta</taxon>
        <taxon>Pterygota</taxon>
        <taxon>Neoptera</taxon>
        <taxon>Paraneoptera</taxon>
        <taxon>Hemiptera</taxon>
        <taxon>Heteroptera</taxon>
        <taxon>Panheteroptera</taxon>
        <taxon>Cimicomorpha</taxon>
        <taxon>Miridae</taxon>
        <taxon>Mirini</taxon>
        <taxon>Lygus</taxon>
    </lineage>
</organism>
<evidence type="ECO:0000259" key="6">
    <source>
        <dbReference type="PROSITE" id="PS51790"/>
    </source>
</evidence>
<sequence>MLQRFARITIKMGLQYRTTFSTMGGENWNKLTREEEQVIVHKGTEPPFSGKYLKWKEDGTFVCRRCQTQLFTSKSKFDSHCGWPAFDDAIPGAVKEVQDTRRPDAVEILCSSCGGHLGHVFRGERLTPANTRYCVNSLSIDFTDSKS</sequence>
<evidence type="ECO:0000256" key="5">
    <source>
        <dbReference type="ARBA" id="ARBA00023002"/>
    </source>
</evidence>
<dbReference type="EMBL" id="GBHO01015132">
    <property type="protein sequence ID" value="JAG28472.1"/>
    <property type="molecule type" value="Transcribed_RNA"/>
</dbReference>
<keyword evidence="4" id="KW-0862">Zinc</keyword>
<dbReference type="InterPro" id="IPR002579">
    <property type="entry name" value="Met_Sox_Rdtase_MsrB_dom"/>
</dbReference>
<reference evidence="7" key="1">
    <citation type="journal article" date="2014" name="PLoS ONE">
        <title>Transcriptome-Based Identification of ABC Transporters in the Western Tarnished Plant Bug Lygus hesperus.</title>
        <authorList>
            <person name="Hull J.J."/>
            <person name="Chaney K."/>
            <person name="Geib S.M."/>
            <person name="Fabrick J.A."/>
            <person name="Brent C.S."/>
            <person name="Walsh D."/>
            <person name="Lavine L.C."/>
        </authorList>
    </citation>
    <scope>NUCLEOTIDE SEQUENCE</scope>
</reference>
<comment type="cofactor">
    <cofactor evidence="1">
        <name>Zn(2+)</name>
        <dbReference type="ChEBI" id="CHEBI:29105"/>
    </cofactor>
</comment>
<accession>A0A0A9Y5Y0</accession>
<evidence type="ECO:0000256" key="3">
    <source>
        <dbReference type="ARBA" id="ARBA00022723"/>
    </source>
</evidence>
<dbReference type="InterPro" id="IPR011057">
    <property type="entry name" value="Mss4-like_sf"/>
</dbReference>
<dbReference type="PANTHER" id="PTHR46081">
    <property type="entry name" value="PEPTIDE METHIONINE SULFOXIDE REDUCTASE 2"/>
    <property type="match status" value="1"/>
</dbReference>
<dbReference type="SUPFAM" id="SSF51316">
    <property type="entry name" value="Mss4-like"/>
    <property type="match status" value="1"/>
</dbReference>
<evidence type="ECO:0000313" key="7">
    <source>
        <dbReference type="EMBL" id="JAG28472.1"/>
    </source>
</evidence>
<dbReference type="PANTHER" id="PTHR46081:SF8">
    <property type="entry name" value="PEPTIDE METHIONINE SULFOXIDE REDUCTASE 2"/>
    <property type="match status" value="1"/>
</dbReference>